<keyword evidence="1" id="KW-0496">Mitochondrion</keyword>
<dbReference type="EMBL" id="KY774314">
    <property type="protein sequence ID" value="ART30936.1"/>
    <property type="molecule type" value="Genomic_DNA"/>
</dbReference>
<sequence>MQIPPQGTVDFIINLTGPEIMMGGSSKLSSPGLRSNAPEKTLLVSWPLDRYTYSR</sequence>
<protein>
    <submittedName>
        <fullName evidence="1">Uncharacterized protein</fullName>
    </submittedName>
</protein>
<geneLocation type="mitochondrion" evidence="1"/>
<accession>A0A1Y0B0G1</accession>
<evidence type="ECO:0000313" key="1">
    <source>
        <dbReference type="EMBL" id="ART30936.1"/>
    </source>
</evidence>
<proteinExistence type="predicted"/>
<gene>
    <name evidence="1" type="ORF">AEK19_MT0688</name>
</gene>
<dbReference type="AlphaFoldDB" id="A0A1Y0B0G1"/>
<reference evidence="1" key="1">
    <citation type="submission" date="2017-03" db="EMBL/GenBank/DDBJ databases">
        <title>The mitochondrial genome of the carnivorous plant Utricularia reniformis (Lentibulariaceae): structure, comparative analysis and evolutionary landmarks.</title>
        <authorList>
            <person name="Silva S.R."/>
            <person name="Alvarenga D.O."/>
            <person name="Michael T.P."/>
            <person name="Miranda V.F.O."/>
            <person name="Varani A.M."/>
        </authorList>
    </citation>
    <scope>NUCLEOTIDE SEQUENCE</scope>
</reference>
<name>A0A1Y0B0G1_9LAMI</name>
<organism evidence="1">
    <name type="scientific">Utricularia reniformis</name>
    <dbReference type="NCBI Taxonomy" id="192314"/>
    <lineage>
        <taxon>Eukaryota</taxon>
        <taxon>Viridiplantae</taxon>
        <taxon>Streptophyta</taxon>
        <taxon>Embryophyta</taxon>
        <taxon>Tracheophyta</taxon>
        <taxon>Spermatophyta</taxon>
        <taxon>Magnoliopsida</taxon>
        <taxon>eudicotyledons</taxon>
        <taxon>Gunneridae</taxon>
        <taxon>Pentapetalae</taxon>
        <taxon>asterids</taxon>
        <taxon>lamiids</taxon>
        <taxon>Lamiales</taxon>
        <taxon>Lentibulariaceae</taxon>
        <taxon>Utricularia</taxon>
    </lineage>
</organism>